<dbReference type="EMBL" id="JAATIT010000001">
    <property type="protein sequence ID" value="NJB88311.1"/>
    <property type="molecule type" value="Genomic_DNA"/>
</dbReference>
<dbReference type="Gene3D" id="2.40.170.20">
    <property type="entry name" value="TonB-dependent receptor, beta-barrel domain"/>
    <property type="match status" value="1"/>
</dbReference>
<evidence type="ECO:0000313" key="14">
    <source>
        <dbReference type="Proteomes" id="UP000535078"/>
    </source>
</evidence>
<dbReference type="CDD" id="cd01347">
    <property type="entry name" value="ligand_gated_channel"/>
    <property type="match status" value="1"/>
</dbReference>
<dbReference type="GO" id="GO:0009279">
    <property type="term" value="C:cell outer membrane"/>
    <property type="evidence" value="ECO:0007669"/>
    <property type="project" value="UniProtKB-SubCell"/>
</dbReference>
<dbReference type="Gene3D" id="2.170.130.10">
    <property type="entry name" value="TonB-dependent receptor, plug domain"/>
    <property type="match status" value="1"/>
</dbReference>
<dbReference type="InterPro" id="IPR039426">
    <property type="entry name" value="TonB-dep_rcpt-like"/>
</dbReference>
<evidence type="ECO:0000256" key="4">
    <source>
        <dbReference type="ARBA" id="ARBA00022692"/>
    </source>
</evidence>
<keyword evidence="10" id="KW-0732">Signal</keyword>
<evidence type="ECO:0000259" key="11">
    <source>
        <dbReference type="Pfam" id="PF00593"/>
    </source>
</evidence>
<dbReference type="AlphaFoldDB" id="A0A7X5XQ63"/>
<dbReference type="InterPro" id="IPR036942">
    <property type="entry name" value="Beta-barrel_TonB_sf"/>
</dbReference>
<evidence type="ECO:0000256" key="2">
    <source>
        <dbReference type="ARBA" id="ARBA00022448"/>
    </source>
</evidence>
<feature type="signal peptide" evidence="10">
    <location>
        <begin position="1"/>
        <end position="34"/>
    </location>
</feature>
<dbReference type="NCBIfam" id="TIGR01782">
    <property type="entry name" value="TonB-Xanth-Caul"/>
    <property type="match status" value="1"/>
</dbReference>
<keyword evidence="13" id="KW-0675">Receptor</keyword>
<keyword evidence="6 8" id="KW-0472">Membrane</keyword>
<evidence type="ECO:0000256" key="6">
    <source>
        <dbReference type="ARBA" id="ARBA00023136"/>
    </source>
</evidence>
<evidence type="ECO:0000259" key="12">
    <source>
        <dbReference type="Pfam" id="PF07715"/>
    </source>
</evidence>
<dbReference type="InterPro" id="IPR012910">
    <property type="entry name" value="Plug_dom"/>
</dbReference>
<keyword evidence="3 8" id="KW-1134">Transmembrane beta strand</keyword>
<keyword evidence="5 9" id="KW-0798">TonB box</keyword>
<keyword evidence="2 8" id="KW-0813">Transport</keyword>
<name>A0A7X5XQ63_9SPHN</name>
<feature type="domain" description="TonB-dependent receptor-like beta-barrel" evidence="11">
    <location>
        <begin position="457"/>
        <end position="885"/>
    </location>
</feature>
<keyword evidence="14" id="KW-1185">Reference proteome</keyword>
<evidence type="ECO:0000256" key="7">
    <source>
        <dbReference type="ARBA" id="ARBA00023237"/>
    </source>
</evidence>
<keyword evidence="4 8" id="KW-0812">Transmembrane</keyword>
<dbReference type="SUPFAM" id="SSF56935">
    <property type="entry name" value="Porins"/>
    <property type="match status" value="1"/>
</dbReference>
<dbReference type="PANTHER" id="PTHR40980">
    <property type="entry name" value="PLUG DOMAIN-CONTAINING PROTEIN"/>
    <property type="match status" value="1"/>
</dbReference>
<evidence type="ECO:0000256" key="3">
    <source>
        <dbReference type="ARBA" id="ARBA00022452"/>
    </source>
</evidence>
<reference evidence="13 14" key="1">
    <citation type="submission" date="2020-03" db="EMBL/GenBank/DDBJ databases">
        <title>Genomic Encyclopedia of Type Strains, Phase IV (KMG-IV): sequencing the most valuable type-strain genomes for metagenomic binning, comparative biology and taxonomic classification.</title>
        <authorList>
            <person name="Goeker M."/>
        </authorList>
    </citation>
    <scope>NUCLEOTIDE SEQUENCE [LARGE SCALE GENOMIC DNA]</scope>
    <source>
        <strain evidence="13 14">DSM 25229</strain>
    </source>
</reference>
<dbReference type="Proteomes" id="UP000535078">
    <property type="component" value="Unassembled WGS sequence"/>
</dbReference>
<dbReference type="PROSITE" id="PS52016">
    <property type="entry name" value="TONB_DEPENDENT_REC_3"/>
    <property type="match status" value="1"/>
</dbReference>
<evidence type="ECO:0000313" key="13">
    <source>
        <dbReference type="EMBL" id="NJB88311.1"/>
    </source>
</evidence>
<gene>
    <name evidence="13" type="ORF">GGR90_000463</name>
</gene>
<comment type="caution">
    <text evidence="13">The sequence shown here is derived from an EMBL/GenBank/DDBJ whole genome shotgun (WGS) entry which is preliminary data.</text>
</comment>
<evidence type="ECO:0000256" key="8">
    <source>
        <dbReference type="PROSITE-ProRule" id="PRU01360"/>
    </source>
</evidence>
<comment type="similarity">
    <text evidence="8 9">Belongs to the TonB-dependent receptor family.</text>
</comment>
<evidence type="ECO:0000256" key="5">
    <source>
        <dbReference type="ARBA" id="ARBA00023077"/>
    </source>
</evidence>
<feature type="domain" description="TonB-dependent receptor plug" evidence="12">
    <location>
        <begin position="67"/>
        <end position="171"/>
    </location>
</feature>
<accession>A0A7X5XQ63</accession>
<sequence>MTMPTNLRPNLSRGASAIALGLTLTAFLPGAAMAQDASTAPVDAAPAEDAIVVTGIRGAINNSVQAKKNNTSIVEVISAEDIGKLPDLSIAESLSRLPGLATQRLDGRANVVSIRGLAPDFTTTLLNGREQVSAGNNRGVELDQYPSELLNGAVVYKTPDASLIGQALGGTIDMRTVRPLAYGRRAIAAGARFEINDLGELNPDISNKGYRANISYIDQNADGTLGWAIGYARMQSPTAEERFNAWGYPELTDGTNTAFLIGGAKPYVKSNELKRDGVMAVVEWEPSDKFHTTIDAYWSRFKDDQRLRGIELPLAWGNSTLTDFTIEDGLVTSGTWSGTEAVMRNDVVHRTSTIIAGGWNSQFKPNDRLTLELDLGYSRLKKTEENLEIYLGTGRGAGVGARETALGFQLRPKGGIILDPSLDYADPNLFLITDPQGWNSCGGAVPNCQDGFVNTPKIKDELKSLRLQATQELDGVLSSIRVGANYSDREKSLDDRGFVLTSNDYPANTAVPADYLYDPVSLDFIGIPGMVAFDSWRYYNDGNYVLTDEAGWTPGRIFNDYNVREKVLTGFVQANFDADTGSTPIRGNVGIQIVHTDQSASSFFAQVVGGQVQSTPVTDGATYTDFLPSMNLTVEFADNTFLRFGAARMLARARMDQLKPGGGVNFDASRRNNTDIEASPWSLDLGNAKLRPLMADTVDVSLEKYFGQGAYVSLGGFYKYLENYIYRQSDAFDFTGFEIPDGGTVATYQGLANQWRNGNGGRVYGAEAALSLPFATFTQALDGFGVLASGSFTKSRVREGSADPIAMPGLSRWVVNGTAYFEKAGFQARISGRYRSKFLAEVSGLSLKRDLVTAKSEMVVDAQVGYTFQSGALEGLGILLQASNLTNEPFVTYYNNDPRQIRDYQNYGRNFMAGVTYKF</sequence>
<protein>
    <submittedName>
        <fullName evidence="13">Iron complex outermembrane receptor protein</fullName>
    </submittedName>
</protein>
<organism evidence="13 14">
    <name type="scientific">Sphingopyxis italica</name>
    <dbReference type="NCBI Taxonomy" id="1129133"/>
    <lineage>
        <taxon>Bacteria</taxon>
        <taxon>Pseudomonadati</taxon>
        <taxon>Pseudomonadota</taxon>
        <taxon>Alphaproteobacteria</taxon>
        <taxon>Sphingomonadales</taxon>
        <taxon>Sphingomonadaceae</taxon>
        <taxon>Sphingopyxis</taxon>
    </lineage>
</organism>
<dbReference type="PANTHER" id="PTHR40980:SF3">
    <property type="entry name" value="TONB-DEPENDENT RECEPTOR-LIKE BETA-BARREL DOMAIN-CONTAINING PROTEIN"/>
    <property type="match status" value="1"/>
</dbReference>
<dbReference type="Pfam" id="PF07715">
    <property type="entry name" value="Plug"/>
    <property type="match status" value="1"/>
</dbReference>
<dbReference type="InterPro" id="IPR010104">
    <property type="entry name" value="TonB_rcpt_bac"/>
</dbReference>
<evidence type="ECO:0000256" key="9">
    <source>
        <dbReference type="RuleBase" id="RU003357"/>
    </source>
</evidence>
<evidence type="ECO:0000256" key="10">
    <source>
        <dbReference type="SAM" id="SignalP"/>
    </source>
</evidence>
<keyword evidence="7 8" id="KW-0998">Cell outer membrane</keyword>
<dbReference type="Pfam" id="PF00593">
    <property type="entry name" value="TonB_dep_Rec_b-barrel"/>
    <property type="match status" value="1"/>
</dbReference>
<dbReference type="RefSeq" id="WP_167919106.1">
    <property type="nucleotide sequence ID" value="NZ_JAATIT010000001.1"/>
</dbReference>
<evidence type="ECO:0000256" key="1">
    <source>
        <dbReference type="ARBA" id="ARBA00004571"/>
    </source>
</evidence>
<dbReference type="InterPro" id="IPR037066">
    <property type="entry name" value="Plug_dom_sf"/>
</dbReference>
<proteinExistence type="inferred from homology"/>
<dbReference type="InterPro" id="IPR000531">
    <property type="entry name" value="Beta-barrel_TonB"/>
</dbReference>
<comment type="subcellular location">
    <subcellularLocation>
        <location evidence="1 8">Cell outer membrane</location>
        <topology evidence="1 8">Multi-pass membrane protein</topology>
    </subcellularLocation>
</comment>
<feature type="chain" id="PRO_5030954755" evidence="10">
    <location>
        <begin position="35"/>
        <end position="919"/>
    </location>
</feature>